<protein>
    <recommendedName>
        <fullName evidence="4">DUF2523 domain-containing protein</fullName>
    </recommendedName>
</protein>
<name>A0A2T3J9A8_9GAMM</name>
<proteinExistence type="predicted"/>
<sequence>MQVLAWFVATLTAFLPRLIPFLMAFIVQGALMLGFSLIAVEGINIGFDWFVNMLDGNLKSITSDITGVLGLLGVDEAINVILTGHLFVIGLKGLSAKKWLPSWRKPV</sequence>
<accession>A0A2T3J9A8</accession>
<gene>
    <name evidence="2" type="ORF">C9J12_22675</name>
</gene>
<dbReference type="InterPro" id="IPR019670">
    <property type="entry name" value="DUF2523"/>
</dbReference>
<keyword evidence="3" id="KW-1185">Reference proteome</keyword>
<reference evidence="2 3" key="1">
    <citation type="submission" date="2018-01" db="EMBL/GenBank/DDBJ databases">
        <title>Whole genome sequencing of Histamine producing bacteria.</title>
        <authorList>
            <person name="Butler K."/>
        </authorList>
    </citation>
    <scope>NUCLEOTIDE SEQUENCE [LARGE SCALE GENOMIC DNA]</scope>
    <source>
        <strain evidence="2 3">JCM 12947</strain>
    </source>
</reference>
<keyword evidence="1" id="KW-1133">Transmembrane helix</keyword>
<organism evidence="2 3">
    <name type="scientific">Photobacterium frigidiphilum</name>
    <dbReference type="NCBI Taxonomy" id="264736"/>
    <lineage>
        <taxon>Bacteria</taxon>
        <taxon>Pseudomonadati</taxon>
        <taxon>Pseudomonadota</taxon>
        <taxon>Gammaproteobacteria</taxon>
        <taxon>Vibrionales</taxon>
        <taxon>Vibrionaceae</taxon>
        <taxon>Photobacterium</taxon>
    </lineage>
</organism>
<dbReference type="Proteomes" id="UP000240987">
    <property type="component" value="Unassembled WGS sequence"/>
</dbReference>
<dbReference type="OrthoDB" id="5829442at2"/>
<evidence type="ECO:0008006" key="4">
    <source>
        <dbReference type="Google" id="ProtNLM"/>
    </source>
</evidence>
<evidence type="ECO:0000313" key="2">
    <source>
        <dbReference type="EMBL" id="PSU45374.1"/>
    </source>
</evidence>
<evidence type="ECO:0000313" key="3">
    <source>
        <dbReference type="Proteomes" id="UP000240987"/>
    </source>
</evidence>
<dbReference type="Pfam" id="PF10734">
    <property type="entry name" value="DUF2523"/>
    <property type="match status" value="1"/>
</dbReference>
<dbReference type="RefSeq" id="WP_107244783.1">
    <property type="nucleotide sequence ID" value="NZ_PYMJ01000031.1"/>
</dbReference>
<feature type="transmembrane region" description="Helical" evidence="1">
    <location>
        <begin position="77"/>
        <end position="95"/>
    </location>
</feature>
<keyword evidence="1" id="KW-0472">Membrane</keyword>
<keyword evidence="1" id="KW-0812">Transmembrane</keyword>
<comment type="caution">
    <text evidence="2">The sequence shown here is derived from an EMBL/GenBank/DDBJ whole genome shotgun (WGS) entry which is preliminary data.</text>
</comment>
<dbReference type="AlphaFoldDB" id="A0A2T3J9A8"/>
<evidence type="ECO:0000256" key="1">
    <source>
        <dbReference type="SAM" id="Phobius"/>
    </source>
</evidence>
<dbReference type="EMBL" id="PYMJ01000031">
    <property type="protein sequence ID" value="PSU45374.1"/>
    <property type="molecule type" value="Genomic_DNA"/>
</dbReference>